<feature type="domain" description="Protein kinase" evidence="7">
    <location>
        <begin position="348"/>
        <end position="625"/>
    </location>
</feature>
<evidence type="ECO:0000256" key="2">
    <source>
        <dbReference type="ARBA" id="ARBA00022741"/>
    </source>
</evidence>
<dbReference type="InterPro" id="IPR011009">
    <property type="entry name" value="Kinase-like_dom_sf"/>
</dbReference>
<keyword evidence="6" id="KW-0732">Signal</keyword>
<dbReference type="OrthoDB" id="4062651at2759"/>
<keyword evidence="4" id="KW-0067">ATP-binding</keyword>
<dbReference type="PROSITE" id="PS50011">
    <property type="entry name" value="PROTEIN_KINASE_DOM"/>
    <property type="match status" value="1"/>
</dbReference>
<dbReference type="Pfam" id="PF00069">
    <property type="entry name" value="Pkinase"/>
    <property type="match status" value="1"/>
</dbReference>
<dbReference type="InterPro" id="IPR000719">
    <property type="entry name" value="Prot_kinase_dom"/>
</dbReference>
<keyword evidence="9" id="KW-1185">Reference proteome</keyword>
<comment type="caution">
    <text evidence="8">The sequence shown here is derived from an EMBL/GenBank/DDBJ whole genome shotgun (WGS) entry which is preliminary data.</text>
</comment>
<gene>
    <name evidence="8" type="ORF">D9756_006916</name>
</gene>
<feature type="signal peptide" evidence="6">
    <location>
        <begin position="1"/>
        <end position="18"/>
    </location>
</feature>
<dbReference type="PANTHER" id="PTHR44329:SF288">
    <property type="entry name" value="MITOGEN-ACTIVATED PROTEIN KINASE KINASE KINASE 20"/>
    <property type="match status" value="1"/>
</dbReference>
<dbReference type="GO" id="GO:0004674">
    <property type="term" value="F:protein serine/threonine kinase activity"/>
    <property type="evidence" value="ECO:0007669"/>
    <property type="project" value="TreeGrafter"/>
</dbReference>
<evidence type="ECO:0000256" key="4">
    <source>
        <dbReference type="ARBA" id="ARBA00022840"/>
    </source>
</evidence>
<dbReference type="SMART" id="SM00220">
    <property type="entry name" value="S_TKc"/>
    <property type="match status" value="1"/>
</dbReference>
<feature type="compositionally biased region" description="Polar residues" evidence="5">
    <location>
        <begin position="637"/>
        <end position="648"/>
    </location>
</feature>
<dbReference type="SUPFAM" id="SSF56112">
    <property type="entry name" value="Protein kinase-like (PK-like)"/>
    <property type="match status" value="1"/>
</dbReference>
<keyword evidence="2" id="KW-0547">Nucleotide-binding</keyword>
<feature type="chain" id="PRO_5034849499" description="Protein kinase domain-containing protein" evidence="6">
    <location>
        <begin position="19"/>
        <end position="720"/>
    </location>
</feature>
<evidence type="ECO:0000256" key="5">
    <source>
        <dbReference type="SAM" id="MobiDB-lite"/>
    </source>
</evidence>
<dbReference type="GO" id="GO:0005524">
    <property type="term" value="F:ATP binding"/>
    <property type="evidence" value="ECO:0007669"/>
    <property type="project" value="UniProtKB-KW"/>
</dbReference>
<dbReference type="AlphaFoldDB" id="A0A8H5D5N0"/>
<organism evidence="8 9">
    <name type="scientific">Leucocoprinus leucothites</name>
    <dbReference type="NCBI Taxonomy" id="201217"/>
    <lineage>
        <taxon>Eukaryota</taxon>
        <taxon>Fungi</taxon>
        <taxon>Dikarya</taxon>
        <taxon>Basidiomycota</taxon>
        <taxon>Agaricomycotina</taxon>
        <taxon>Agaricomycetes</taxon>
        <taxon>Agaricomycetidae</taxon>
        <taxon>Agaricales</taxon>
        <taxon>Agaricineae</taxon>
        <taxon>Agaricaceae</taxon>
        <taxon>Leucocoprinus</taxon>
    </lineage>
</organism>
<dbReference type="Gene3D" id="1.10.510.10">
    <property type="entry name" value="Transferase(Phosphotransferase) domain 1"/>
    <property type="match status" value="1"/>
</dbReference>
<dbReference type="EMBL" id="JAACJO010000009">
    <property type="protein sequence ID" value="KAF5354019.1"/>
    <property type="molecule type" value="Genomic_DNA"/>
</dbReference>
<dbReference type="InterPro" id="IPR008271">
    <property type="entry name" value="Ser/Thr_kinase_AS"/>
</dbReference>
<name>A0A8H5D5N0_9AGAR</name>
<accession>A0A8H5D5N0</accession>
<evidence type="ECO:0000256" key="3">
    <source>
        <dbReference type="ARBA" id="ARBA00022777"/>
    </source>
</evidence>
<dbReference type="InterPro" id="IPR051681">
    <property type="entry name" value="Ser/Thr_Kinases-Pseudokinases"/>
</dbReference>
<protein>
    <recommendedName>
        <fullName evidence="7">Protein kinase domain-containing protein</fullName>
    </recommendedName>
</protein>
<dbReference type="PROSITE" id="PS00108">
    <property type="entry name" value="PROTEIN_KINASE_ST"/>
    <property type="match status" value="1"/>
</dbReference>
<dbReference type="PANTHER" id="PTHR44329">
    <property type="entry name" value="SERINE/THREONINE-PROTEIN KINASE TNNI3K-RELATED"/>
    <property type="match status" value="1"/>
</dbReference>
<proteinExistence type="predicted"/>
<evidence type="ECO:0000313" key="8">
    <source>
        <dbReference type="EMBL" id="KAF5354019.1"/>
    </source>
</evidence>
<reference evidence="8 9" key="1">
    <citation type="journal article" date="2020" name="ISME J.">
        <title>Uncovering the hidden diversity of litter-decomposition mechanisms in mushroom-forming fungi.</title>
        <authorList>
            <person name="Floudas D."/>
            <person name="Bentzer J."/>
            <person name="Ahren D."/>
            <person name="Johansson T."/>
            <person name="Persson P."/>
            <person name="Tunlid A."/>
        </authorList>
    </citation>
    <scope>NUCLEOTIDE SEQUENCE [LARGE SCALE GENOMIC DNA]</scope>
    <source>
        <strain evidence="8 9">CBS 146.42</strain>
    </source>
</reference>
<sequence>MWMLLGLILISPDSWSNARDLSPHDLLRLFVYALYFLRQNIWLDQLYGTLAASAPPGLLEAIPFLVYEALATFWGCLLDFSDVYMMYMTSLSNVDLEEIGRARLFELRVSRKLDIGVGREIVWACWIRKHWLKAVAFALACRNAYVYYLLRSTFLGETIATTQAILTWLYPAVNLSIYWSMRCLPENIQSDTAQREKLKLRAFNAAYCLLTGEELNTTRSLPNPALTQGALIAEGCRLVLVQCNIVNQLLTSSNATAIPSRVFAMQDTAAASMLLPILTRIADDDSLYTNLLHLEGEKIQVVLDILQKVSDSQKASEDLRDSVHYAIMRLCATYEVLPRRLILRGCRLEASDYTAIGGFGEIWRGSYGILSICMKIPKPAQQNNQDQGILKSLKREAIIWSRLRHPNVLPFYGVYSLESSPQRMALVSPWEENGNINDYLKNHPETAHFPMILEITAGLKYLHEHNIVHGDLKGANILVSNTGSARLADFGISLLLNPRSQLSTPESINTSVSQARGTLPWMAPELVIPPNGSRSISMPTLASDVYSLASVIYEVLTGKTPYYEAPSVENIMFKRIRHRTPLKPLSFKELELSEEIWEIMERCWSPTSDDRPPLFEVAQTLNSITPTELTQTRISLSQAIQQSTGSSPRQEDQPDDSIDINIVQPSTVPLSENILIREYVFAHLIKFVQQQLQKETALLAQNITPTTSRDGRNAVATIVA</sequence>
<evidence type="ECO:0000259" key="7">
    <source>
        <dbReference type="PROSITE" id="PS50011"/>
    </source>
</evidence>
<evidence type="ECO:0000313" key="9">
    <source>
        <dbReference type="Proteomes" id="UP000559027"/>
    </source>
</evidence>
<keyword evidence="1" id="KW-0808">Transferase</keyword>
<dbReference type="Proteomes" id="UP000559027">
    <property type="component" value="Unassembled WGS sequence"/>
</dbReference>
<evidence type="ECO:0000256" key="6">
    <source>
        <dbReference type="SAM" id="SignalP"/>
    </source>
</evidence>
<keyword evidence="3" id="KW-0418">Kinase</keyword>
<feature type="region of interest" description="Disordered" evidence="5">
    <location>
        <begin position="637"/>
        <end position="661"/>
    </location>
</feature>
<evidence type="ECO:0000256" key="1">
    <source>
        <dbReference type="ARBA" id="ARBA00022679"/>
    </source>
</evidence>